<protein>
    <submittedName>
        <fullName evidence="16">HAD family hydrolase</fullName>
    </submittedName>
</protein>
<keyword evidence="9" id="KW-1278">Translocase</keyword>
<dbReference type="NCBIfam" id="TIGR01494">
    <property type="entry name" value="ATPase_P-type"/>
    <property type="match status" value="1"/>
</dbReference>
<feature type="transmembrane region" description="Helical" evidence="13">
    <location>
        <begin position="170"/>
        <end position="193"/>
    </location>
</feature>
<dbReference type="InterPro" id="IPR023214">
    <property type="entry name" value="HAD_sf"/>
</dbReference>
<dbReference type="Gene3D" id="3.40.1110.10">
    <property type="entry name" value="Calcium-transporting ATPase, cytoplasmic domain N"/>
    <property type="match status" value="1"/>
</dbReference>
<dbReference type="GO" id="GO:0043682">
    <property type="term" value="F:P-type divalent copper transporter activity"/>
    <property type="evidence" value="ECO:0007669"/>
    <property type="project" value="TreeGrafter"/>
</dbReference>
<feature type="transmembrane region" description="Helical" evidence="13">
    <location>
        <begin position="762"/>
        <end position="787"/>
    </location>
</feature>
<keyword evidence="16" id="KW-0378">Hydrolase</keyword>
<feature type="transmembrane region" description="Helical" evidence="13">
    <location>
        <begin position="238"/>
        <end position="261"/>
    </location>
</feature>
<keyword evidence="10 13" id="KW-1133">Transmembrane helix</keyword>
<dbReference type="PRINTS" id="PR00119">
    <property type="entry name" value="CATATPASE"/>
</dbReference>
<feature type="domain" description="P-type ATPase A" evidence="14">
    <location>
        <begin position="303"/>
        <end position="395"/>
    </location>
</feature>
<dbReference type="PROSITE" id="PS00154">
    <property type="entry name" value="ATPASE_E1_E2"/>
    <property type="match status" value="1"/>
</dbReference>
<dbReference type="AlphaFoldDB" id="A0A4U1C0N3"/>
<dbReference type="InterPro" id="IPR023299">
    <property type="entry name" value="ATPase_P-typ_cyto_dom_N"/>
</dbReference>
<dbReference type="GO" id="GO:0055070">
    <property type="term" value="P:copper ion homeostasis"/>
    <property type="evidence" value="ECO:0007669"/>
    <property type="project" value="TreeGrafter"/>
</dbReference>
<feature type="transmembrane region" description="Helical" evidence="13">
    <location>
        <begin position="735"/>
        <end position="756"/>
    </location>
</feature>
<evidence type="ECO:0000313" key="16">
    <source>
        <dbReference type="EMBL" id="TKB99138.1"/>
    </source>
</evidence>
<comment type="subcellular location">
    <subcellularLocation>
        <location evidence="1">Cell membrane</location>
        <topology evidence="1">Multi-pass membrane protein</topology>
    </subcellularLocation>
</comment>
<dbReference type="Gene3D" id="2.70.150.10">
    <property type="entry name" value="Calcium-transporting ATPase, cytoplasmic transduction domain A"/>
    <property type="match status" value="1"/>
</dbReference>
<keyword evidence="4" id="KW-1003">Cell membrane</keyword>
<dbReference type="EMBL" id="SWBP01000002">
    <property type="protein sequence ID" value="TKB99138.1"/>
    <property type="molecule type" value="Genomic_DNA"/>
</dbReference>
<dbReference type="InterPro" id="IPR018303">
    <property type="entry name" value="ATPase_P-typ_P_site"/>
</dbReference>
<evidence type="ECO:0000256" key="11">
    <source>
        <dbReference type="ARBA" id="ARBA00023065"/>
    </source>
</evidence>
<dbReference type="InterPro" id="IPR036412">
    <property type="entry name" value="HAD-like_sf"/>
</dbReference>
<dbReference type="GO" id="GO:0005507">
    <property type="term" value="F:copper ion binding"/>
    <property type="evidence" value="ECO:0007669"/>
    <property type="project" value="TreeGrafter"/>
</dbReference>
<sequence>MATLTKTHCFHCGDICITEEIKQDDKSFCCNGCYQVYSILINSKLGNYYKLNPHPGDTRKIADKKFSYLDEPEIEAQLISYKDNRKTIVSFYIPAIHCSSCIWLLERLNTINPGIIENRVDFLKKQVDIQFNQQQISLSEVATLLQSIGYEPLISLQDVVKQNHQAKDNLLPKIAVAGFCFGNVMLLSFPAYFGLSAADKHFGTFFSLLSILFCIPVVLYSGIDYFKQAYHNLKNGVLNIDFPLALGILVMFLRTLSAYVFDLGEGFADSLTGLIFFLLIGKFIQKKTYYHLSFERDYRSFFPVAVQVITDELKEISVPLEKLKQGDRILVKNQEIIPADAILLKGDAAIDFSFVTGESEPVRKVVGEIIYAGGKQTGSAIELEVIKPVSQSYLTGLWNNEAFVKPKQDKIKTFSSRVSKIFSIALIIISVGTLLYWLPQNWQLGLNAFTAILIVACPCALALSTPFTMAAALSVFDKNKFYLKNTDVVEQLAAINSIVFDKTGTVTIAGENGVTFSNDLNNGDKEIIFNICKNSTHPLSQKISSFLGSQKAIKIEEYCEIPGAGMTALVGKELVGIGSCFFVTGQTKTNAQFPEVHVKIGERYVGYFAIRQKFRPDLDKILTDIDQNYQTYLLSGDTDQDAEALSKVFKKENLLFKQSPQNKLDFIYKKQQNNTRIMMIGDGLNDAGALKQSDAGIAVTDHINNFTPGSDAILDGASLHLLPKFLRFSKSAVKVIHYSFFISLSYNLVGISIAMTGQLSPLIAAIIMPLSTVTIISFTSIATHLAAKKHQLIS</sequence>
<dbReference type="SUPFAM" id="SSF81653">
    <property type="entry name" value="Calcium ATPase, transduction domain A"/>
    <property type="match status" value="1"/>
</dbReference>
<dbReference type="Pfam" id="PF00702">
    <property type="entry name" value="Hydrolase"/>
    <property type="match status" value="1"/>
</dbReference>
<dbReference type="InterPro" id="IPR036163">
    <property type="entry name" value="HMA_dom_sf"/>
</dbReference>
<keyword evidence="8" id="KW-0460">Magnesium</keyword>
<dbReference type="InterPro" id="IPR001757">
    <property type="entry name" value="P_typ_ATPase"/>
</dbReference>
<evidence type="ECO:0000256" key="7">
    <source>
        <dbReference type="ARBA" id="ARBA00022723"/>
    </source>
</evidence>
<evidence type="ECO:0000256" key="4">
    <source>
        <dbReference type="ARBA" id="ARBA00022475"/>
    </source>
</evidence>
<evidence type="ECO:0000259" key="14">
    <source>
        <dbReference type="Pfam" id="PF00122"/>
    </source>
</evidence>
<dbReference type="SUPFAM" id="SSF56784">
    <property type="entry name" value="HAD-like"/>
    <property type="match status" value="1"/>
</dbReference>
<accession>A0A4U1C0N3</accession>
<reference evidence="16 17" key="1">
    <citation type="submission" date="2019-04" db="EMBL/GenBank/DDBJ databases">
        <title>Pedobacter sp. AR-3-17 sp. nov., isolated from Arctic soil.</title>
        <authorList>
            <person name="Dahal R.H."/>
            <person name="Kim D.-U."/>
        </authorList>
    </citation>
    <scope>NUCLEOTIDE SEQUENCE [LARGE SCALE GENOMIC DNA]</scope>
    <source>
        <strain evidence="16 17">AR-3-17</strain>
    </source>
</reference>
<keyword evidence="5" id="KW-0597">Phosphoprotein</keyword>
<dbReference type="Gene3D" id="3.30.70.100">
    <property type="match status" value="1"/>
</dbReference>
<evidence type="ECO:0000256" key="10">
    <source>
        <dbReference type="ARBA" id="ARBA00022989"/>
    </source>
</evidence>
<dbReference type="Proteomes" id="UP000308181">
    <property type="component" value="Unassembled WGS sequence"/>
</dbReference>
<keyword evidence="7" id="KW-0479">Metal-binding</keyword>
<comment type="caution">
    <text evidence="16">The sequence shown here is derived from an EMBL/GenBank/DDBJ whole genome shotgun (WGS) entry which is preliminary data.</text>
</comment>
<feature type="transmembrane region" description="Helical" evidence="13">
    <location>
        <begin position="267"/>
        <end position="284"/>
    </location>
</feature>
<dbReference type="GO" id="GO:0005886">
    <property type="term" value="C:plasma membrane"/>
    <property type="evidence" value="ECO:0007669"/>
    <property type="project" value="UniProtKB-SubCell"/>
</dbReference>
<name>A0A4U1C0N3_9SPHI</name>
<dbReference type="SUPFAM" id="SSF81665">
    <property type="entry name" value="Calcium ATPase, transmembrane domain M"/>
    <property type="match status" value="1"/>
</dbReference>
<keyword evidence="3" id="KW-0813">Transport</keyword>
<dbReference type="Pfam" id="PF00122">
    <property type="entry name" value="E1-E2_ATPase"/>
    <property type="match status" value="1"/>
</dbReference>
<keyword evidence="11" id="KW-0406">Ion transport</keyword>
<keyword evidence="17" id="KW-1185">Reference proteome</keyword>
<evidence type="ECO:0000256" key="5">
    <source>
        <dbReference type="ARBA" id="ARBA00022553"/>
    </source>
</evidence>
<dbReference type="SUPFAM" id="SSF55008">
    <property type="entry name" value="HMA, heavy metal-associated domain"/>
    <property type="match status" value="1"/>
</dbReference>
<keyword evidence="12 13" id="KW-0472">Membrane</keyword>
<evidence type="ECO:0000256" key="12">
    <source>
        <dbReference type="ARBA" id="ARBA00023136"/>
    </source>
</evidence>
<evidence type="ECO:0000259" key="15">
    <source>
        <dbReference type="Pfam" id="PF12156"/>
    </source>
</evidence>
<dbReference type="PANTHER" id="PTHR43520">
    <property type="entry name" value="ATP7, ISOFORM B"/>
    <property type="match status" value="1"/>
</dbReference>
<dbReference type="RefSeq" id="WP_136825949.1">
    <property type="nucleotide sequence ID" value="NZ_SWBP01000002.1"/>
</dbReference>
<dbReference type="GO" id="GO:0005524">
    <property type="term" value="F:ATP binding"/>
    <property type="evidence" value="ECO:0007669"/>
    <property type="project" value="InterPro"/>
</dbReference>
<dbReference type="InterPro" id="IPR023298">
    <property type="entry name" value="ATPase_P-typ_TM_dom_sf"/>
</dbReference>
<organism evidence="16 17">
    <name type="scientific">Pedobacter cryophilus</name>
    <dbReference type="NCBI Taxonomy" id="2571271"/>
    <lineage>
        <taxon>Bacteria</taxon>
        <taxon>Pseudomonadati</taxon>
        <taxon>Bacteroidota</taxon>
        <taxon>Sphingobacteriia</taxon>
        <taxon>Sphingobacteriales</taxon>
        <taxon>Sphingobacteriaceae</taxon>
        <taxon>Pedobacter</taxon>
    </lineage>
</organism>
<dbReference type="OrthoDB" id="9770315at2"/>
<dbReference type="InterPro" id="IPR021993">
    <property type="entry name" value="ATPase-cat-bd"/>
</dbReference>
<dbReference type="PRINTS" id="PR00943">
    <property type="entry name" value="CUATPASE"/>
</dbReference>
<feature type="domain" description="Putative metal-binding" evidence="15">
    <location>
        <begin position="8"/>
        <end position="80"/>
    </location>
</feature>
<dbReference type="Pfam" id="PF12156">
    <property type="entry name" value="ATPase-cat_bd"/>
    <property type="match status" value="1"/>
</dbReference>
<feature type="transmembrane region" description="Helical" evidence="13">
    <location>
        <begin position="421"/>
        <end position="439"/>
    </location>
</feature>
<dbReference type="Gene3D" id="3.40.50.1000">
    <property type="entry name" value="HAD superfamily/HAD-like"/>
    <property type="match status" value="1"/>
</dbReference>
<proteinExistence type="inferred from homology"/>
<evidence type="ECO:0000256" key="1">
    <source>
        <dbReference type="ARBA" id="ARBA00004651"/>
    </source>
</evidence>
<feature type="transmembrane region" description="Helical" evidence="13">
    <location>
        <begin position="205"/>
        <end position="226"/>
    </location>
</feature>
<evidence type="ECO:0000256" key="8">
    <source>
        <dbReference type="ARBA" id="ARBA00022842"/>
    </source>
</evidence>
<dbReference type="InterPro" id="IPR008250">
    <property type="entry name" value="ATPase_P-typ_transduc_dom_A_sf"/>
</dbReference>
<dbReference type="InterPro" id="IPR059000">
    <property type="entry name" value="ATPase_P-type_domA"/>
</dbReference>
<evidence type="ECO:0000256" key="2">
    <source>
        <dbReference type="ARBA" id="ARBA00006024"/>
    </source>
</evidence>
<gene>
    <name evidence="16" type="ORF">FA046_08500</name>
</gene>
<evidence type="ECO:0000313" key="17">
    <source>
        <dbReference type="Proteomes" id="UP000308181"/>
    </source>
</evidence>
<evidence type="ECO:0000256" key="6">
    <source>
        <dbReference type="ARBA" id="ARBA00022692"/>
    </source>
</evidence>
<dbReference type="PANTHER" id="PTHR43520:SF5">
    <property type="entry name" value="CATION-TRANSPORTING P-TYPE ATPASE-RELATED"/>
    <property type="match status" value="1"/>
</dbReference>
<evidence type="ECO:0000256" key="9">
    <source>
        <dbReference type="ARBA" id="ARBA00022967"/>
    </source>
</evidence>
<evidence type="ECO:0000256" key="3">
    <source>
        <dbReference type="ARBA" id="ARBA00022448"/>
    </source>
</evidence>
<keyword evidence="6 13" id="KW-0812">Transmembrane</keyword>
<evidence type="ECO:0000256" key="13">
    <source>
        <dbReference type="SAM" id="Phobius"/>
    </source>
</evidence>
<comment type="similarity">
    <text evidence="2">Belongs to the cation transport ATPase (P-type) (TC 3.A.3) family. Type IB subfamily.</text>
</comment>
<feature type="transmembrane region" description="Helical" evidence="13">
    <location>
        <begin position="451"/>
        <end position="476"/>
    </location>
</feature>
<dbReference type="GO" id="GO:0016887">
    <property type="term" value="F:ATP hydrolysis activity"/>
    <property type="evidence" value="ECO:0007669"/>
    <property type="project" value="InterPro"/>
</dbReference>